<organism evidence="1 2">
    <name type="scientific">Cynara cardunculus var. scolymus</name>
    <name type="common">Globe artichoke</name>
    <name type="synonym">Cynara scolymus</name>
    <dbReference type="NCBI Taxonomy" id="59895"/>
    <lineage>
        <taxon>Eukaryota</taxon>
        <taxon>Viridiplantae</taxon>
        <taxon>Streptophyta</taxon>
        <taxon>Embryophyta</taxon>
        <taxon>Tracheophyta</taxon>
        <taxon>Spermatophyta</taxon>
        <taxon>Magnoliopsida</taxon>
        <taxon>eudicotyledons</taxon>
        <taxon>Gunneridae</taxon>
        <taxon>Pentapetalae</taxon>
        <taxon>asterids</taxon>
        <taxon>campanulids</taxon>
        <taxon>Asterales</taxon>
        <taxon>Asteraceae</taxon>
        <taxon>Carduoideae</taxon>
        <taxon>Cardueae</taxon>
        <taxon>Carduinae</taxon>
        <taxon>Cynara</taxon>
    </lineage>
</organism>
<evidence type="ECO:0000313" key="1">
    <source>
        <dbReference type="EMBL" id="KVH98800.1"/>
    </source>
</evidence>
<dbReference type="SUPFAM" id="SSF54427">
    <property type="entry name" value="NTF2-like"/>
    <property type="match status" value="1"/>
</dbReference>
<dbReference type="STRING" id="59895.A0A124SE31"/>
<protein>
    <submittedName>
        <fullName evidence="1">Nuclear transport factor 2</fullName>
    </submittedName>
</protein>
<evidence type="ECO:0000313" key="2">
    <source>
        <dbReference type="Proteomes" id="UP000243975"/>
    </source>
</evidence>
<accession>A0A124SE31</accession>
<dbReference type="InterPro" id="IPR032710">
    <property type="entry name" value="NTF2-like_dom_sf"/>
</dbReference>
<dbReference type="AlphaFoldDB" id="A0A124SE31"/>
<comment type="caution">
    <text evidence="1">The sequence shown here is derived from an EMBL/GenBank/DDBJ whole genome shotgun (WGS) entry which is preliminary data.</text>
</comment>
<keyword evidence="2" id="KW-1185">Reference proteome</keyword>
<sequence>MVFEVIREDGSAHTITEADFKSIHLQDSWEMHLIIGPKEDKISRYRKAISAIRHICVDVYSEFGNNSEYMESESGKKSEEVFPEFGCEEYANPILDQEIEEDHAIPHDEPEPRSKRCKHSITTVDCQPSGPADGMLVFVSGNLQLAGNNTLLSSVRYARLAPPPTKNGVGLGARRPT</sequence>
<dbReference type="Gene3D" id="3.10.450.50">
    <property type="match status" value="1"/>
</dbReference>
<gene>
    <name evidence="1" type="ORF">Ccrd_022972</name>
</gene>
<proteinExistence type="predicted"/>
<name>A0A124SE31_CYNCS</name>
<dbReference type="Proteomes" id="UP000243975">
    <property type="component" value="Unassembled WGS sequence"/>
</dbReference>
<reference evidence="1 2" key="1">
    <citation type="journal article" date="2016" name="Sci. Rep.">
        <title>The genome sequence of the outbreeding globe artichoke constructed de novo incorporating a phase-aware low-pass sequencing strategy of F1 progeny.</title>
        <authorList>
            <person name="Scaglione D."/>
            <person name="Reyes-Chin-Wo S."/>
            <person name="Acquadro A."/>
            <person name="Froenicke L."/>
            <person name="Portis E."/>
            <person name="Beitel C."/>
            <person name="Tirone M."/>
            <person name="Mauro R."/>
            <person name="Lo Monaco A."/>
            <person name="Mauromicale G."/>
            <person name="Faccioli P."/>
            <person name="Cattivelli L."/>
            <person name="Rieseberg L."/>
            <person name="Michelmore R."/>
            <person name="Lanteri S."/>
        </authorList>
    </citation>
    <scope>NUCLEOTIDE SEQUENCE [LARGE SCALE GENOMIC DNA]</scope>
    <source>
        <strain evidence="1">2C</strain>
    </source>
</reference>
<dbReference type="EMBL" id="LEKV01003677">
    <property type="protein sequence ID" value="KVH98800.1"/>
    <property type="molecule type" value="Genomic_DNA"/>
</dbReference>
<dbReference type="Gramene" id="KVH98800">
    <property type="protein sequence ID" value="KVH98800"/>
    <property type="gene ID" value="Ccrd_022972"/>
</dbReference>